<feature type="compositionally biased region" description="Basic and acidic residues" evidence="4">
    <location>
        <begin position="450"/>
        <end position="467"/>
    </location>
</feature>
<dbReference type="KEGG" id="ppyr:116182206"/>
<dbReference type="Gene3D" id="1.10.150.60">
    <property type="entry name" value="ARID DNA-binding domain"/>
    <property type="match status" value="1"/>
</dbReference>
<reference evidence="6" key="1">
    <citation type="journal article" date="2016" name="Sci. Rep.">
        <title>Molecular characterization of firefly nuptial gifts: a multi-omics approach sheds light on postcopulatory sexual selection.</title>
        <authorList>
            <person name="Al-Wathiqui N."/>
            <person name="Fallon T.R."/>
            <person name="South A."/>
            <person name="Weng J.K."/>
            <person name="Lewis S.M."/>
        </authorList>
    </citation>
    <scope>NUCLEOTIDE SEQUENCE</scope>
</reference>
<feature type="compositionally biased region" description="Basic residues" evidence="4">
    <location>
        <begin position="249"/>
        <end position="260"/>
    </location>
</feature>
<sequence>MDNSAVQLVGSPCGQHGPYTFYKAFKYVKNGLNRLVKLSEFFFVKLWTDSDLVCIGELQLLWIDKNSEQVLSSLRLYFLPENTPEGRMDHGEDEVLAISEKVVLRLEDLVTWITTDAEWTWGRLARWEADVKEPKYSESETEISNVSVNEGILDFSDVEKEKEDTITDEKLNRSSVIILSYPSYCRYRGIMKRLEGVEDDYLKHTVVKVLGGFTAVNKNTRVLFCRDTFDYPELEGHELLCNHLAPKLKGRPRGRRKKRSLSPGSESNESESSVCNILNSRTRLMAEKASNGLRPDKISTRQSTRVTSSNLESKEFLKTLSAYMKSIHTPIGRIPSLGFKELDLYAFFTKVNKLGGYDSVTRNRLWKSIFDDLSGNYMSTSAATVIRRHYERFLLPYELHLKGEEYKSSSKNSKSRSGSCSDSSDSPSGSGKSTPISQLTVIPIPTSTTDNKEISQSETLDLPKPEVKTSSLRSVRVKPERLRDHVSKDNKAAASEKCANTDITNSKMVNELSVEIKTEVESSSTKISESNLLNNGLTVELITTALPTIPQKSSQNEVSEIVSDKISKTSVTIESSTKTEQTPISLDSVPKSDSDKSDDGKENIATCNTNSVSNAQNRSTPSDLSEVPCESKTPESVPVDTDYSFSSTSSISKSLLHSVKKRKLDILKEGGLEVTPIKPSTNELKEIKETRPSVIHHNLGMPKATVGQLSITLATDKPASSNSMEISERLLPTSQAKDIQTLPSTSIMRSNPIPISKSISSSPNNSFLYLNGQSPPKVVQSRSIYSYSEKTVYGNPKDYFMPPPRPPVQIPKPVGGLSRHLGGDILDLTTKSPQKAVVEIMRVPNIPSSRTPFGMPDVPQKKIFKNSASLPVLDTRVASNLEITLVGSNTIPNVQQNRSMNRSNSFSRPRSNTVIPSPASASNVPKSYGTYNFNNKTAQKRTFNGNYVLNNKKEENGKLPYSISPTQQAYAPRDHRQQNNVSNSYSNHRFPTQQDNRNQAKVHSQSSPNIKPYTTPTPSSVLPPYLSQLSLASKMVPPYVPPIDPLYFSALQSLYPHSPLSSVPPFFPVPNPDHLQFYTDLIARNSQMRYPFPFAHDGSSSMPPASSETNNFKQQ</sequence>
<dbReference type="GeneID" id="116182206"/>
<feature type="compositionally biased region" description="Polar residues" evidence="4">
    <location>
        <begin position="434"/>
        <end position="449"/>
    </location>
</feature>
<dbReference type="PROSITE" id="PS51011">
    <property type="entry name" value="ARID"/>
    <property type="match status" value="1"/>
</dbReference>
<dbReference type="SMART" id="SM01014">
    <property type="entry name" value="ARID"/>
    <property type="match status" value="1"/>
</dbReference>
<proteinExistence type="predicted"/>
<dbReference type="Pfam" id="PF01388">
    <property type="entry name" value="ARID"/>
    <property type="match status" value="1"/>
</dbReference>
<evidence type="ECO:0000256" key="3">
    <source>
        <dbReference type="ARBA" id="ARBA00023242"/>
    </source>
</evidence>
<dbReference type="AlphaFoldDB" id="A0A1Y1L9X5"/>
<dbReference type="GO" id="GO:0000976">
    <property type="term" value="F:transcription cis-regulatory region binding"/>
    <property type="evidence" value="ECO:0007669"/>
    <property type="project" value="TreeGrafter"/>
</dbReference>
<dbReference type="GO" id="GO:0005634">
    <property type="term" value="C:nucleus"/>
    <property type="evidence" value="ECO:0007669"/>
    <property type="project" value="TreeGrafter"/>
</dbReference>
<dbReference type="InterPro" id="IPR051232">
    <property type="entry name" value="ARID/SWI1_ChromRemod"/>
</dbReference>
<feature type="compositionally biased region" description="Low complexity" evidence="4">
    <location>
        <begin position="897"/>
        <end position="912"/>
    </location>
</feature>
<feature type="region of interest" description="Disordered" evidence="4">
    <location>
        <begin position="894"/>
        <end position="935"/>
    </location>
</feature>
<dbReference type="OrthoDB" id="1938591at2759"/>
<feature type="compositionally biased region" description="Polar residues" evidence="4">
    <location>
        <begin position="568"/>
        <end position="584"/>
    </location>
</feature>
<feature type="region of interest" description="Disordered" evidence="4">
    <location>
        <begin position="408"/>
        <end position="494"/>
    </location>
</feature>
<keyword evidence="1" id="KW-0805">Transcription regulation</keyword>
<evidence type="ECO:0000259" key="5">
    <source>
        <dbReference type="PROSITE" id="PS51011"/>
    </source>
</evidence>
<feature type="compositionally biased region" description="Polar residues" evidence="4">
    <location>
        <begin position="978"/>
        <end position="1017"/>
    </location>
</feature>
<evidence type="ECO:0000256" key="2">
    <source>
        <dbReference type="ARBA" id="ARBA00023163"/>
    </source>
</evidence>
<accession>A0A1Y1L9X5</accession>
<protein>
    <recommendedName>
        <fullName evidence="5">ARID domain-containing protein</fullName>
    </recommendedName>
</protein>
<dbReference type="EMBL" id="GEZM01066419">
    <property type="protein sequence ID" value="JAV67897.1"/>
    <property type="molecule type" value="Transcribed_RNA"/>
</dbReference>
<feature type="compositionally biased region" description="Basic and acidic residues" evidence="4">
    <location>
        <begin position="477"/>
        <end position="491"/>
    </location>
</feature>
<evidence type="ECO:0000256" key="4">
    <source>
        <dbReference type="SAM" id="MobiDB-lite"/>
    </source>
</evidence>
<dbReference type="InterPro" id="IPR001606">
    <property type="entry name" value="ARID_dom"/>
</dbReference>
<name>A0A1Y1L9X5_PHOPY</name>
<evidence type="ECO:0000256" key="1">
    <source>
        <dbReference type="ARBA" id="ARBA00023015"/>
    </source>
</evidence>
<evidence type="ECO:0000313" key="6">
    <source>
        <dbReference type="EMBL" id="JAV67897.1"/>
    </source>
</evidence>
<feature type="compositionally biased region" description="Basic and acidic residues" evidence="4">
    <location>
        <begin position="590"/>
        <end position="602"/>
    </location>
</feature>
<feature type="region of interest" description="Disordered" evidence="4">
    <location>
        <begin position="567"/>
        <end position="646"/>
    </location>
</feature>
<feature type="compositionally biased region" description="Low complexity" evidence="4">
    <location>
        <begin position="261"/>
        <end position="273"/>
    </location>
</feature>
<feature type="region of interest" description="Disordered" evidence="4">
    <location>
        <begin position="249"/>
        <end position="273"/>
    </location>
</feature>
<keyword evidence="3" id="KW-0539">Nucleus</keyword>
<feature type="region of interest" description="Disordered" evidence="4">
    <location>
        <begin position="956"/>
        <end position="1017"/>
    </location>
</feature>
<feature type="compositionally biased region" description="Polar residues" evidence="4">
    <location>
        <begin position="1098"/>
        <end position="1115"/>
    </location>
</feature>
<feature type="compositionally biased region" description="Polar residues" evidence="4">
    <location>
        <begin position="913"/>
        <end position="935"/>
    </location>
</feature>
<dbReference type="SUPFAM" id="SSF46774">
    <property type="entry name" value="ARID-like"/>
    <property type="match status" value="1"/>
</dbReference>
<dbReference type="InterPro" id="IPR036431">
    <property type="entry name" value="ARID_dom_sf"/>
</dbReference>
<dbReference type="RefSeq" id="XP_031358589.1">
    <property type="nucleotide sequence ID" value="XM_031502729.1"/>
</dbReference>
<organism evidence="6">
    <name type="scientific">Photinus pyralis</name>
    <name type="common">Common eastern firefly</name>
    <name type="synonym">Lampyris pyralis</name>
    <dbReference type="NCBI Taxonomy" id="7054"/>
    <lineage>
        <taxon>Eukaryota</taxon>
        <taxon>Metazoa</taxon>
        <taxon>Ecdysozoa</taxon>
        <taxon>Arthropoda</taxon>
        <taxon>Hexapoda</taxon>
        <taxon>Insecta</taxon>
        <taxon>Pterygota</taxon>
        <taxon>Neoptera</taxon>
        <taxon>Endopterygota</taxon>
        <taxon>Coleoptera</taxon>
        <taxon>Polyphaga</taxon>
        <taxon>Elateriformia</taxon>
        <taxon>Elateroidea</taxon>
        <taxon>Lampyridae</taxon>
        <taxon>Lampyrinae</taxon>
        <taxon>Photinus</taxon>
    </lineage>
</organism>
<dbReference type="GO" id="GO:0006357">
    <property type="term" value="P:regulation of transcription by RNA polymerase II"/>
    <property type="evidence" value="ECO:0007669"/>
    <property type="project" value="TreeGrafter"/>
</dbReference>
<dbReference type="SMART" id="SM00501">
    <property type="entry name" value="BRIGHT"/>
    <property type="match status" value="1"/>
</dbReference>
<dbReference type="PANTHER" id="PTHR13964">
    <property type="entry name" value="RBP-RELATED"/>
    <property type="match status" value="1"/>
</dbReference>
<dbReference type="PANTHER" id="PTHR13964:SF44">
    <property type="entry name" value="ARID DOMAIN-CONTAINING PROTEIN"/>
    <property type="match status" value="1"/>
</dbReference>
<keyword evidence="2" id="KW-0804">Transcription</keyword>
<feature type="compositionally biased region" description="Polar residues" evidence="4">
    <location>
        <begin position="605"/>
        <end position="623"/>
    </location>
</feature>
<feature type="compositionally biased region" description="Low complexity" evidence="4">
    <location>
        <begin position="409"/>
        <end position="433"/>
    </location>
</feature>
<feature type="domain" description="ARID" evidence="5">
    <location>
        <begin position="310"/>
        <end position="402"/>
    </location>
</feature>
<feature type="region of interest" description="Disordered" evidence="4">
    <location>
        <begin position="1095"/>
        <end position="1115"/>
    </location>
</feature>